<dbReference type="RefSeq" id="WP_109009909.1">
    <property type="nucleotide sequence ID" value="NZ_BDUD01000001.1"/>
</dbReference>
<sequence length="66" mass="7639">MLKSPGLKPGDELKEKQTYWKWQEMRFKFLGLRRALLLVGSTCLLLLSPPVFAAERVVLNYGIFLQ</sequence>
<protein>
    <submittedName>
        <fullName evidence="1">Uncharacterized protein</fullName>
    </submittedName>
</protein>
<keyword evidence="2" id="KW-1185">Reference proteome</keyword>
<comment type="caution">
    <text evidence="1">The sequence shown here is derived from an EMBL/GenBank/DDBJ whole genome shotgun (WGS) entry which is preliminary data.</text>
</comment>
<proteinExistence type="predicted"/>
<evidence type="ECO:0000313" key="1">
    <source>
        <dbReference type="EMBL" id="GBG20157.1"/>
    </source>
</evidence>
<dbReference type="Proteomes" id="UP000245124">
    <property type="component" value="Unassembled WGS sequence"/>
</dbReference>
<dbReference type="AlphaFoldDB" id="A0A2R5FN08"/>
<name>A0A2R5FN08_NOSCO</name>
<dbReference type="EMBL" id="BDUD01000001">
    <property type="protein sequence ID" value="GBG20157.1"/>
    <property type="molecule type" value="Genomic_DNA"/>
</dbReference>
<dbReference type="OrthoDB" id="454181at2"/>
<reference evidence="1 2" key="1">
    <citation type="submission" date="2017-06" db="EMBL/GenBank/DDBJ databases">
        <title>Genome sequencing of cyanobaciteial culture collection at National Institute for Environmental Studies (NIES).</title>
        <authorList>
            <person name="Hirose Y."/>
            <person name="Shimura Y."/>
            <person name="Fujisawa T."/>
            <person name="Nakamura Y."/>
            <person name="Kawachi M."/>
        </authorList>
    </citation>
    <scope>NUCLEOTIDE SEQUENCE [LARGE SCALE GENOMIC DNA]</scope>
    <source>
        <strain evidence="1 2">NIES-4072</strain>
    </source>
</reference>
<evidence type="ECO:0000313" key="2">
    <source>
        <dbReference type="Proteomes" id="UP000245124"/>
    </source>
</evidence>
<gene>
    <name evidence="1" type="ORF">NIES4072_38320</name>
</gene>
<accession>A0A2R5FN08</accession>
<organism evidence="1 2">
    <name type="scientific">Nostoc commune NIES-4072</name>
    <dbReference type="NCBI Taxonomy" id="2005467"/>
    <lineage>
        <taxon>Bacteria</taxon>
        <taxon>Bacillati</taxon>
        <taxon>Cyanobacteriota</taxon>
        <taxon>Cyanophyceae</taxon>
        <taxon>Nostocales</taxon>
        <taxon>Nostocaceae</taxon>
        <taxon>Nostoc</taxon>
    </lineage>
</organism>